<keyword evidence="3" id="KW-0804">Transcription</keyword>
<dbReference type="RefSeq" id="WP_036397570.1">
    <property type="nucleotide sequence ID" value="NZ_CCBB010000001.1"/>
</dbReference>
<dbReference type="Gene3D" id="1.10.10.10">
    <property type="entry name" value="Winged helix-like DNA-binding domain superfamily/Winged helix DNA-binding domain"/>
    <property type="match status" value="1"/>
</dbReference>
<dbReference type="Proteomes" id="UP000028870">
    <property type="component" value="Unassembled WGS sequence"/>
</dbReference>
<evidence type="ECO:0000256" key="3">
    <source>
        <dbReference type="ARBA" id="ARBA00023163"/>
    </source>
</evidence>
<evidence type="ECO:0000313" key="6">
    <source>
        <dbReference type="Proteomes" id="UP000028870"/>
    </source>
</evidence>
<dbReference type="EMBL" id="CCBB010000001">
    <property type="protein sequence ID" value="CDO07410.1"/>
    <property type="molecule type" value="Genomic_DNA"/>
</dbReference>
<keyword evidence="6" id="KW-1185">Reference proteome</keyword>
<feature type="domain" description="HTH marR-type" evidence="4">
    <location>
        <begin position="13"/>
        <end position="145"/>
    </location>
</feature>
<dbReference type="InterPro" id="IPR036388">
    <property type="entry name" value="WH-like_DNA-bd_sf"/>
</dbReference>
<protein>
    <submittedName>
        <fullName evidence="5">MarR family transcriptional regulator</fullName>
    </submittedName>
</protein>
<dbReference type="GO" id="GO:0003700">
    <property type="term" value="F:DNA-binding transcription factor activity"/>
    <property type="evidence" value="ECO:0007669"/>
    <property type="project" value="InterPro"/>
</dbReference>
<reference evidence="5" key="2">
    <citation type="submission" date="2014-03" db="EMBL/GenBank/DDBJ databases">
        <authorList>
            <person name="Urmite Genomes"/>
        </authorList>
    </citation>
    <scope>NUCLEOTIDE SEQUENCE</scope>
    <source>
        <strain evidence="5">DSM 44829</strain>
    </source>
</reference>
<dbReference type="PROSITE" id="PS01117">
    <property type="entry name" value="HTH_MARR_1"/>
    <property type="match status" value="1"/>
</dbReference>
<dbReference type="GO" id="GO:0003677">
    <property type="term" value="F:DNA binding"/>
    <property type="evidence" value="ECO:0007669"/>
    <property type="project" value="UniProtKB-KW"/>
</dbReference>
<proteinExistence type="predicted"/>
<dbReference type="InterPro" id="IPR023187">
    <property type="entry name" value="Tscrpt_reg_MarR-type_CS"/>
</dbReference>
<dbReference type="InterPro" id="IPR039422">
    <property type="entry name" value="MarR/SlyA-like"/>
</dbReference>
<dbReference type="PANTHER" id="PTHR33164">
    <property type="entry name" value="TRANSCRIPTIONAL REGULATOR, MARR FAMILY"/>
    <property type="match status" value="1"/>
</dbReference>
<keyword evidence="1" id="KW-0805">Transcription regulation</keyword>
<organism evidence="5 6">
    <name type="scientific">Mycolicibacterium cosmeticum</name>
    <dbReference type="NCBI Taxonomy" id="258533"/>
    <lineage>
        <taxon>Bacteria</taxon>
        <taxon>Bacillati</taxon>
        <taxon>Actinomycetota</taxon>
        <taxon>Actinomycetes</taxon>
        <taxon>Mycobacteriales</taxon>
        <taxon>Mycobacteriaceae</taxon>
        <taxon>Mycolicibacterium</taxon>
    </lineage>
</organism>
<evidence type="ECO:0000313" key="5">
    <source>
        <dbReference type="EMBL" id="CDO07410.1"/>
    </source>
</evidence>
<dbReference type="InterPro" id="IPR036390">
    <property type="entry name" value="WH_DNA-bd_sf"/>
</dbReference>
<dbReference type="InterPro" id="IPR000835">
    <property type="entry name" value="HTH_MarR-typ"/>
</dbReference>
<dbReference type="SUPFAM" id="SSF46785">
    <property type="entry name" value="Winged helix' DNA-binding domain"/>
    <property type="match status" value="1"/>
</dbReference>
<dbReference type="STRING" id="258533.BN977_02217"/>
<dbReference type="eggNOG" id="COG1846">
    <property type="taxonomic scope" value="Bacteria"/>
</dbReference>
<name>W9BK44_MYCCO</name>
<dbReference type="AlphaFoldDB" id="W9BK44"/>
<dbReference type="SMART" id="SM00347">
    <property type="entry name" value="HTH_MARR"/>
    <property type="match status" value="1"/>
</dbReference>
<evidence type="ECO:0000259" key="4">
    <source>
        <dbReference type="PROSITE" id="PS50995"/>
    </source>
</evidence>
<keyword evidence="2" id="KW-0238">DNA-binding</keyword>
<evidence type="ECO:0000256" key="1">
    <source>
        <dbReference type="ARBA" id="ARBA00023015"/>
    </source>
</evidence>
<dbReference type="PANTHER" id="PTHR33164:SF43">
    <property type="entry name" value="HTH-TYPE TRANSCRIPTIONAL REPRESSOR YETL"/>
    <property type="match status" value="1"/>
</dbReference>
<sequence length="152" mass="16237">MGANRSDGEQPTAVELADTFGRVAKILAREFDERLAEVGVSFPRSRVLAEVVRSGPVRVTDVGNAVGIAQGTASTLLDALVRDGLVARSEDSSDRRVTKMVATPKGVRQAELWQQAYRAAAEELFAVLPRSRWADLVDIMAILGGGRAASSD</sequence>
<evidence type="ECO:0000256" key="2">
    <source>
        <dbReference type="ARBA" id="ARBA00023125"/>
    </source>
</evidence>
<comment type="caution">
    <text evidence="5">The sequence shown here is derived from an EMBL/GenBank/DDBJ whole genome shotgun (WGS) entry which is preliminary data.</text>
</comment>
<dbReference type="OrthoDB" id="3528579at2"/>
<dbReference type="Pfam" id="PF12802">
    <property type="entry name" value="MarR_2"/>
    <property type="match status" value="1"/>
</dbReference>
<gene>
    <name evidence="5" type="ORF">BN977_02217</name>
</gene>
<reference evidence="5" key="1">
    <citation type="submission" date="2014-03" db="EMBL/GenBank/DDBJ databases">
        <title>Draft Genome Sequence of Mycobacterium cosmeticum DSM 44829.</title>
        <authorList>
            <person name="Croce O."/>
            <person name="Robert C."/>
            <person name="Raoult D."/>
            <person name="Drancourt M."/>
        </authorList>
    </citation>
    <scope>NUCLEOTIDE SEQUENCE [LARGE SCALE GENOMIC DNA]</scope>
    <source>
        <strain evidence="5">DSM 44829</strain>
    </source>
</reference>
<dbReference type="PROSITE" id="PS50995">
    <property type="entry name" value="HTH_MARR_2"/>
    <property type="match status" value="1"/>
</dbReference>
<dbReference type="GO" id="GO:0006950">
    <property type="term" value="P:response to stress"/>
    <property type="evidence" value="ECO:0007669"/>
    <property type="project" value="TreeGrafter"/>
</dbReference>
<accession>W9BK44</accession>